<dbReference type="AlphaFoldDB" id="A0A6G8ZYR3"/>
<accession>A0A6G8ZYR3</accession>
<dbReference type="Proteomes" id="UP000500895">
    <property type="component" value="Chromosome"/>
</dbReference>
<organism evidence="1 2">
    <name type="scientific">Bradyrhizobium symbiodeficiens</name>
    <dbReference type="NCBI Taxonomy" id="1404367"/>
    <lineage>
        <taxon>Bacteria</taxon>
        <taxon>Pseudomonadati</taxon>
        <taxon>Pseudomonadota</taxon>
        <taxon>Alphaproteobacteria</taxon>
        <taxon>Hyphomicrobiales</taxon>
        <taxon>Nitrobacteraceae</taxon>
        <taxon>Bradyrhizobium</taxon>
    </lineage>
</organism>
<name>A0A6G8ZYR3_9BRAD</name>
<dbReference type="RefSeq" id="WP_166466645.1">
    <property type="nucleotide sequence ID" value="NZ_CP050066.2"/>
</dbReference>
<dbReference type="EMBL" id="CP050066">
    <property type="protein sequence ID" value="QIP05194.1"/>
    <property type="molecule type" value="Genomic_DNA"/>
</dbReference>
<evidence type="ECO:0000313" key="2">
    <source>
        <dbReference type="Proteomes" id="UP000500895"/>
    </source>
</evidence>
<proteinExistence type="predicted"/>
<reference evidence="1 2" key="1">
    <citation type="journal article" date="2020" name="Int. J. Syst. Evol. Microbiol.">
        <title>Description and complete genome sequences of Bradyrhizobium symbiodeficiens sp. nov., a non-symbiotic bacterium associated with legumes native to Canada.</title>
        <authorList>
            <person name="Bromfield E.S.P."/>
            <person name="Cloutier S."/>
            <person name="Nguyen H.D.T."/>
        </authorList>
    </citation>
    <scope>NUCLEOTIDE SEQUENCE [LARGE SCALE GENOMIC DNA]</scope>
    <source>
        <strain evidence="1 2">101S1MB</strain>
    </source>
</reference>
<sequence>MPDSICARTTTNNERARWDVANTVHRKRAVELEQLQPDLHSAFAHDLDLIVLHSPGPGRKRGALSRKAIITHRLAIGKRRMAELDVSAKSGQQRSPSWSPCRFFTPIDRPGSTTNRAFRQKALSAGTGRTLG</sequence>
<evidence type="ECO:0000313" key="1">
    <source>
        <dbReference type="EMBL" id="QIP05194.1"/>
    </source>
</evidence>
<protein>
    <submittedName>
        <fullName evidence="1">Uncharacterized protein</fullName>
    </submittedName>
</protein>
<gene>
    <name evidence="1" type="ORF">HAV00_02535</name>
</gene>